<protein>
    <recommendedName>
        <fullName evidence="2 9">DNA repair and recombination protein RadA</fullName>
    </recommendedName>
</protein>
<dbReference type="Gene3D" id="1.10.150.20">
    <property type="entry name" value="5' to 3' exonuclease, C-terminal subdomain"/>
    <property type="match status" value="1"/>
</dbReference>
<reference evidence="13 14" key="1">
    <citation type="journal article" date="2014" name="Int. J. Syst. Evol. Microbiol.">
        <title>Nitrososphaera viennensis gen. nov., sp. nov., an aerobic and mesophilic, ammonia-oxidizing archaeon from soil and a member of the archaeal phylum Thaumarchaeota.</title>
        <authorList>
            <person name="Stieglmeier M."/>
            <person name="Klingl A."/>
            <person name="Alves R.J."/>
            <person name="Rittmann S.K."/>
            <person name="Melcher M."/>
            <person name="Leisch N."/>
            <person name="Schleper C."/>
        </authorList>
    </citation>
    <scope>NUCLEOTIDE SEQUENCE [LARGE SCALE GENOMIC DNA]</scope>
    <source>
        <strain evidence="13">EN76</strain>
    </source>
</reference>
<dbReference type="STRING" id="926571.NVIE_028440"/>
<dbReference type="NCBIfam" id="NF003301">
    <property type="entry name" value="PRK04301.1"/>
    <property type="match status" value="1"/>
</dbReference>
<dbReference type="InterPro" id="IPR003593">
    <property type="entry name" value="AAA+_ATPase"/>
</dbReference>
<dbReference type="Proteomes" id="UP000027093">
    <property type="component" value="Chromosome"/>
</dbReference>
<dbReference type="FunFam" id="3.40.50.300:FF:002052">
    <property type="entry name" value="DNA repair protein RAD51 homolog"/>
    <property type="match status" value="1"/>
</dbReference>
<dbReference type="InterPro" id="IPR011938">
    <property type="entry name" value="DNA_recomb/repair_RadA"/>
</dbReference>
<evidence type="ECO:0000256" key="1">
    <source>
        <dbReference type="ARBA" id="ARBA00008050"/>
    </source>
</evidence>
<name>A0A060HNS0_9ARCH</name>
<dbReference type="InterPro" id="IPR010995">
    <property type="entry name" value="DNA_repair_Rad51/TF_NusA_a-hlx"/>
</dbReference>
<evidence type="ECO:0000313" key="13">
    <source>
        <dbReference type="EMBL" id="AIC17118.1"/>
    </source>
</evidence>
<accession>A0A060HNS0</accession>
<dbReference type="InterPro" id="IPR013632">
    <property type="entry name" value="Rad51_C"/>
</dbReference>
<evidence type="ECO:0000259" key="11">
    <source>
        <dbReference type="PROSITE" id="PS50162"/>
    </source>
</evidence>
<dbReference type="EMBL" id="CP007536">
    <property type="protein sequence ID" value="AIC17118.1"/>
    <property type="molecule type" value="Genomic_DNA"/>
</dbReference>
<dbReference type="Gene3D" id="3.40.50.300">
    <property type="entry name" value="P-loop containing nucleotide triphosphate hydrolases"/>
    <property type="match status" value="1"/>
</dbReference>
<evidence type="ECO:0000256" key="4">
    <source>
        <dbReference type="ARBA" id="ARBA00022763"/>
    </source>
</evidence>
<evidence type="ECO:0000256" key="2">
    <source>
        <dbReference type="ARBA" id="ARBA00018144"/>
    </source>
</evidence>
<dbReference type="PROSITE" id="PS50162">
    <property type="entry name" value="RECA_2"/>
    <property type="match status" value="1"/>
</dbReference>
<evidence type="ECO:0000256" key="5">
    <source>
        <dbReference type="ARBA" id="ARBA00022840"/>
    </source>
</evidence>
<dbReference type="PROSITE" id="PS50163">
    <property type="entry name" value="RECA_3"/>
    <property type="match status" value="1"/>
</dbReference>
<keyword evidence="6 10" id="KW-0238">DNA-binding</keyword>
<evidence type="ECO:0000259" key="12">
    <source>
        <dbReference type="PROSITE" id="PS50163"/>
    </source>
</evidence>
<dbReference type="InterPro" id="IPR027417">
    <property type="entry name" value="P-loop_NTPase"/>
</dbReference>
<evidence type="ECO:0000256" key="7">
    <source>
        <dbReference type="ARBA" id="ARBA00023172"/>
    </source>
</evidence>
<organism evidence="13 14">
    <name type="scientific">Nitrososphaera viennensis EN76</name>
    <dbReference type="NCBI Taxonomy" id="926571"/>
    <lineage>
        <taxon>Archaea</taxon>
        <taxon>Nitrososphaerota</taxon>
        <taxon>Nitrososphaeria</taxon>
        <taxon>Nitrososphaerales</taxon>
        <taxon>Nitrososphaeraceae</taxon>
        <taxon>Nitrososphaera</taxon>
    </lineage>
</organism>
<gene>
    <name evidence="13" type="primary">radA3</name>
    <name evidence="13" type="ORF">NVIE_028440</name>
</gene>
<evidence type="ECO:0000256" key="9">
    <source>
        <dbReference type="NCBIfam" id="TIGR02236"/>
    </source>
</evidence>
<keyword evidence="4 10" id="KW-0227">DNA damage</keyword>
<keyword evidence="14" id="KW-1185">Reference proteome</keyword>
<dbReference type="AlphaFoldDB" id="A0A060HNS0"/>
<keyword evidence="3" id="KW-0547">Nucleotide-binding</keyword>
<dbReference type="SUPFAM" id="SSF52540">
    <property type="entry name" value="P-loop containing nucleoside triphosphate hydrolases"/>
    <property type="match status" value="1"/>
</dbReference>
<dbReference type="Pfam" id="PF08423">
    <property type="entry name" value="Rad51"/>
    <property type="match status" value="1"/>
</dbReference>
<evidence type="ECO:0000256" key="8">
    <source>
        <dbReference type="ARBA" id="ARBA00025684"/>
    </source>
</evidence>
<dbReference type="GO" id="GO:0006281">
    <property type="term" value="P:DNA repair"/>
    <property type="evidence" value="ECO:0007669"/>
    <property type="project" value="InterPro"/>
</dbReference>
<dbReference type="NCBIfam" id="TIGR02236">
    <property type="entry name" value="recomb_radA"/>
    <property type="match status" value="1"/>
</dbReference>
<dbReference type="GO" id="GO:0140664">
    <property type="term" value="F:ATP-dependent DNA damage sensor activity"/>
    <property type="evidence" value="ECO:0007669"/>
    <property type="project" value="InterPro"/>
</dbReference>
<dbReference type="HOGENOM" id="CLU_041732_0_0_2"/>
<dbReference type="KEGG" id="nvn:NVIE_028440"/>
<feature type="domain" description="RecA family profile 2" evidence="12">
    <location>
        <begin position="295"/>
        <end position="357"/>
    </location>
</feature>
<evidence type="ECO:0000256" key="3">
    <source>
        <dbReference type="ARBA" id="ARBA00022741"/>
    </source>
</evidence>
<keyword evidence="5" id="KW-0067">ATP-binding</keyword>
<feature type="domain" description="RecA family profile 1" evidence="11">
    <location>
        <begin position="119"/>
        <end position="290"/>
    </location>
</feature>
<dbReference type="GO" id="GO:0005524">
    <property type="term" value="F:ATP binding"/>
    <property type="evidence" value="ECO:0007669"/>
    <property type="project" value="UniProtKB-KW"/>
</dbReference>
<dbReference type="InterPro" id="IPR020588">
    <property type="entry name" value="RecA_ATP-bd"/>
</dbReference>
<dbReference type="GO" id="GO:0003684">
    <property type="term" value="F:damaged DNA binding"/>
    <property type="evidence" value="ECO:0007669"/>
    <property type="project" value="InterPro"/>
</dbReference>
<proteinExistence type="inferred from homology"/>
<dbReference type="InterPro" id="IPR016467">
    <property type="entry name" value="DNA_recomb/repair_RecA-like"/>
</dbReference>
<comment type="similarity">
    <text evidence="1 10">Belongs to the eukaryotic RecA-like protein family.</text>
</comment>
<keyword evidence="7 10" id="KW-0233">DNA recombination</keyword>
<sequence length="357" mass="39190">MNIDIYFYALEQALLARPIPISSRRARETALEGEESSKLALGSIEDIGPATEKRLKEAGFRSIKDLLVRGPVDVAEATGMEMDEAVEMCNKARIALEELGIIDRSFVTATSLYEKRMSGGQRISTGAKNFDDLLGGGVETKAVTEVYGEFGTGKTQLCHTLCVMVQQPKTAGGLSGKAIYIDTENTFRPERIVSIARARGVNPDRALEGIVVAKAYNSAHQELIIEETGPVIEEQGIKLVIVDSAVAHYRAEFLGRATLSERQQRLNKFMHILVRMAETYEVAVVVTNQIQSSPDAYFGDAARPTGGNVVAHTSTYRIYLKRSSGKNRIARMVDSPYHAEREVLFTLADKGISDVEN</sequence>
<dbReference type="InterPro" id="IPR020587">
    <property type="entry name" value="RecA_monomer-monomer_interface"/>
</dbReference>
<dbReference type="PANTHER" id="PTHR22942:SF30">
    <property type="entry name" value="MEIOTIC RECOMBINATION PROTEIN DMC1_LIM15 HOMOLOG"/>
    <property type="match status" value="1"/>
</dbReference>
<evidence type="ECO:0000313" key="14">
    <source>
        <dbReference type="Proteomes" id="UP000027093"/>
    </source>
</evidence>
<evidence type="ECO:0000256" key="6">
    <source>
        <dbReference type="ARBA" id="ARBA00023125"/>
    </source>
</evidence>
<dbReference type="PIRSF" id="PIRSF005856">
    <property type="entry name" value="Rad51"/>
    <property type="match status" value="1"/>
</dbReference>
<dbReference type="SUPFAM" id="SSF47794">
    <property type="entry name" value="Rad51 N-terminal domain-like"/>
    <property type="match status" value="1"/>
</dbReference>
<dbReference type="PANTHER" id="PTHR22942">
    <property type="entry name" value="RECA/RAD51/RADA DNA STRAND-PAIRING FAMILY MEMBER"/>
    <property type="match status" value="1"/>
</dbReference>
<comment type="function">
    <text evidence="8 10">Involved in DNA repair and in homologous recombination. Binds and assemble on single-stranded DNA to form a nucleoprotein filament. Hydrolyzes ATP in a ssDNA-dependent manner and promotes DNA strand exchange between homologous DNA molecules.</text>
</comment>
<dbReference type="GO" id="GO:0006310">
    <property type="term" value="P:DNA recombination"/>
    <property type="evidence" value="ECO:0007669"/>
    <property type="project" value="UniProtKB-KW"/>
</dbReference>
<evidence type="ECO:0000256" key="10">
    <source>
        <dbReference type="PIRNR" id="PIRNR005856"/>
    </source>
</evidence>
<dbReference type="SMART" id="SM00382">
    <property type="entry name" value="AAA"/>
    <property type="match status" value="1"/>
</dbReference>